<organism evidence="8 9">
    <name type="scientific">Nocardia ninae NBRC 108245</name>
    <dbReference type="NCBI Taxonomy" id="1210091"/>
    <lineage>
        <taxon>Bacteria</taxon>
        <taxon>Bacillati</taxon>
        <taxon>Actinomycetota</taxon>
        <taxon>Actinomycetes</taxon>
        <taxon>Mycobacteriales</taxon>
        <taxon>Nocardiaceae</taxon>
        <taxon>Nocardia</taxon>
    </lineage>
</organism>
<dbReference type="PRINTS" id="PR00507">
    <property type="entry name" value="N12N6MTFRASE"/>
</dbReference>
<dbReference type="InterPro" id="IPR029063">
    <property type="entry name" value="SAM-dependent_MTases_sf"/>
</dbReference>
<comment type="catalytic activity">
    <reaction evidence="5">
        <text>a 2'-deoxyadenosine in DNA + S-adenosyl-L-methionine = an N(6)-methyl-2'-deoxyadenosine in DNA + S-adenosyl-L-homocysteine + H(+)</text>
        <dbReference type="Rhea" id="RHEA:15197"/>
        <dbReference type="Rhea" id="RHEA-COMP:12418"/>
        <dbReference type="Rhea" id="RHEA-COMP:12419"/>
        <dbReference type="ChEBI" id="CHEBI:15378"/>
        <dbReference type="ChEBI" id="CHEBI:57856"/>
        <dbReference type="ChEBI" id="CHEBI:59789"/>
        <dbReference type="ChEBI" id="CHEBI:90615"/>
        <dbReference type="ChEBI" id="CHEBI:90616"/>
        <dbReference type="EC" id="2.1.1.72"/>
    </reaction>
</comment>
<proteinExistence type="predicted"/>
<feature type="compositionally biased region" description="Pro residues" evidence="6">
    <location>
        <begin position="354"/>
        <end position="364"/>
    </location>
</feature>
<dbReference type="InterPro" id="IPR002052">
    <property type="entry name" value="DNA_methylase_N6_adenine_CS"/>
</dbReference>
<dbReference type="CDD" id="cd02440">
    <property type="entry name" value="AdoMet_MTases"/>
    <property type="match status" value="1"/>
</dbReference>
<gene>
    <name evidence="8" type="ORF">NN4_45770</name>
</gene>
<evidence type="ECO:0000313" key="8">
    <source>
        <dbReference type="EMBL" id="GEM40058.1"/>
    </source>
</evidence>
<evidence type="ECO:0000256" key="6">
    <source>
        <dbReference type="SAM" id="MobiDB-lite"/>
    </source>
</evidence>
<feature type="region of interest" description="Disordered" evidence="6">
    <location>
        <begin position="335"/>
        <end position="364"/>
    </location>
</feature>
<reference evidence="8 9" key="1">
    <citation type="submission" date="2019-07" db="EMBL/GenBank/DDBJ databases">
        <title>Whole genome shotgun sequence of Nocardia ninae NBRC 108245.</title>
        <authorList>
            <person name="Hosoyama A."/>
            <person name="Uohara A."/>
            <person name="Ohji S."/>
            <person name="Ichikawa N."/>
        </authorList>
    </citation>
    <scope>NUCLEOTIDE SEQUENCE [LARGE SCALE GENOMIC DNA]</scope>
    <source>
        <strain evidence="8 9">NBRC 108245</strain>
    </source>
</reference>
<keyword evidence="2" id="KW-0489">Methyltransferase</keyword>
<evidence type="ECO:0000256" key="4">
    <source>
        <dbReference type="ARBA" id="ARBA00022691"/>
    </source>
</evidence>
<keyword evidence="9" id="KW-1185">Reference proteome</keyword>
<dbReference type="InterPro" id="IPR011639">
    <property type="entry name" value="MethylTrfase_TaqI-like_dom"/>
</dbReference>
<dbReference type="RefSeq" id="WP_147134782.1">
    <property type="nucleotide sequence ID" value="NZ_BJXA01000031.1"/>
</dbReference>
<evidence type="ECO:0000256" key="2">
    <source>
        <dbReference type="ARBA" id="ARBA00022603"/>
    </source>
</evidence>
<evidence type="ECO:0000256" key="5">
    <source>
        <dbReference type="ARBA" id="ARBA00047942"/>
    </source>
</evidence>
<dbReference type="GO" id="GO:0003676">
    <property type="term" value="F:nucleic acid binding"/>
    <property type="evidence" value="ECO:0007669"/>
    <property type="project" value="InterPro"/>
</dbReference>
<dbReference type="PANTHER" id="PTHR33841">
    <property type="entry name" value="DNA METHYLTRANSFERASE YEEA-RELATED"/>
    <property type="match status" value="1"/>
</dbReference>
<dbReference type="PANTHER" id="PTHR33841:SF1">
    <property type="entry name" value="DNA METHYLTRANSFERASE A"/>
    <property type="match status" value="1"/>
</dbReference>
<sequence>MAFGAPAARDRKRHGRHYTPPVLARFLAQRLLTHVQRPESGVLRVLDPACGDGELLFALRDEAAIRLPGVRVESTGYDLDAAALAVARARDAGAGVDWHVGDFLTASHELAAASFDAVITNPPYVRTQQLGGATAQLLSKQFGLRGRIDLTHPFVATLPRLLCPGGALGLLCANRFLTTKAGANIRRLLLAELAPVELYDLGDTKLFEAAVLPAITIATRTECGGECRYASAYETAVSENASDIDLFDALTGDRCSLVAHNGRTFAVEVGTLVTGQPMLEKSGAQEFSAACVGAGVAGQSEPLRPLLSAAAAPSAQLLSFAPQPAAELPLAATPSTQPVSAAPQSVAPLSATPPFAPAPSPASPAAPLRAIVRRTAEPETAWRMSNAEVDAWLNAIAAATWKTFGEVGRIRVGIKTTADRVFISDRWAEVEPPPEPELLLELITHHDLEPWRIVRASDTRVLYPYDCRQPRRTPIDLNEFPCAAEYLRTHKDTLSARHYLGASGREWFEIWVPQRPQLWCEPKLVFPDISDRPRFALDRSGAVVNGDCYWISLPDLAGTPSDADLLAYLLMGVANSALGLRFYDTVCGNRLYSGRRRWITQYVARLPLPNPGSTSAVAVVELAREFVDGRVPDAAARAELDERVAAAFGVSLPAI</sequence>
<dbReference type="EC" id="2.1.1.72" evidence="1"/>
<comment type="caution">
    <text evidence="8">The sequence shown here is derived from an EMBL/GenBank/DDBJ whole genome shotgun (WGS) entry which is preliminary data.</text>
</comment>
<evidence type="ECO:0000313" key="9">
    <source>
        <dbReference type="Proteomes" id="UP000321424"/>
    </source>
</evidence>
<dbReference type="InterPro" id="IPR050953">
    <property type="entry name" value="N4_N6_ade-DNA_methylase"/>
</dbReference>
<dbReference type="Gene3D" id="3.40.50.150">
    <property type="entry name" value="Vaccinia Virus protein VP39"/>
    <property type="match status" value="1"/>
</dbReference>
<accession>A0A511MIW9</accession>
<dbReference type="Pfam" id="PF07669">
    <property type="entry name" value="Eco57I"/>
    <property type="match status" value="1"/>
</dbReference>
<dbReference type="GO" id="GO:0009007">
    <property type="term" value="F:site-specific DNA-methyltransferase (adenine-specific) activity"/>
    <property type="evidence" value="ECO:0007669"/>
    <property type="project" value="UniProtKB-EC"/>
</dbReference>
<dbReference type="EMBL" id="BJXA01000031">
    <property type="protein sequence ID" value="GEM40058.1"/>
    <property type="molecule type" value="Genomic_DNA"/>
</dbReference>
<keyword evidence="4" id="KW-0949">S-adenosyl-L-methionine</keyword>
<evidence type="ECO:0000256" key="1">
    <source>
        <dbReference type="ARBA" id="ARBA00011900"/>
    </source>
</evidence>
<evidence type="ECO:0000259" key="7">
    <source>
        <dbReference type="Pfam" id="PF07669"/>
    </source>
</evidence>
<dbReference type="AlphaFoldDB" id="A0A511MIW9"/>
<name>A0A511MIW9_9NOCA</name>
<protein>
    <recommendedName>
        <fullName evidence="1">site-specific DNA-methyltransferase (adenine-specific)</fullName>
        <ecNumber evidence="1">2.1.1.72</ecNumber>
    </recommendedName>
</protein>
<dbReference type="PROSITE" id="PS00092">
    <property type="entry name" value="N6_MTASE"/>
    <property type="match status" value="1"/>
</dbReference>
<dbReference type="GO" id="GO:0006304">
    <property type="term" value="P:DNA modification"/>
    <property type="evidence" value="ECO:0007669"/>
    <property type="project" value="InterPro"/>
</dbReference>
<dbReference type="Proteomes" id="UP000321424">
    <property type="component" value="Unassembled WGS sequence"/>
</dbReference>
<dbReference type="OrthoDB" id="32195at2"/>
<dbReference type="GO" id="GO:0032259">
    <property type="term" value="P:methylation"/>
    <property type="evidence" value="ECO:0007669"/>
    <property type="project" value="UniProtKB-KW"/>
</dbReference>
<keyword evidence="3" id="KW-0808">Transferase</keyword>
<evidence type="ECO:0000256" key="3">
    <source>
        <dbReference type="ARBA" id="ARBA00022679"/>
    </source>
</evidence>
<dbReference type="SUPFAM" id="SSF53335">
    <property type="entry name" value="S-adenosyl-L-methionine-dependent methyltransferases"/>
    <property type="match status" value="1"/>
</dbReference>
<feature type="domain" description="Type II methyltransferase M.TaqI-like" evidence="7">
    <location>
        <begin position="111"/>
        <end position="207"/>
    </location>
</feature>